<dbReference type="AlphaFoldDB" id="A0A9W9YBX8"/>
<reference evidence="3" key="1">
    <citation type="submission" date="2023-01" db="EMBL/GenBank/DDBJ databases">
        <title>Genome assembly of the deep-sea coral Lophelia pertusa.</title>
        <authorList>
            <person name="Herrera S."/>
            <person name="Cordes E."/>
        </authorList>
    </citation>
    <scope>NUCLEOTIDE SEQUENCE</scope>
    <source>
        <strain evidence="3">USNM1676648</strain>
        <tissue evidence="3">Polyp</tissue>
    </source>
</reference>
<dbReference type="Proteomes" id="UP001163046">
    <property type="component" value="Unassembled WGS sequence"/>
</dbReference>
<keyword evidence="2" id="KW-1133">Transmembrane helix</keyword>
<feature type="transmembrane region" description="Helical" evidence="2">
    <location>
        <begin position="80"/>
        <end position="99"/>
    </location>
</feature>
<feature type="region of interest" description="Disordered" evidence="1">
    <location>
        <begin position="123"/>
        <end position="153"/>
    </location>
</feature>
<sequence>MLDDKCKFCVQKVQNLPGVSTLRVTPYRDTDFGNYKCKARNKLGFQHITIKLRQDKTKRHKIADAVDGGKGMHCTKPKDMLVISVIVLVVASVVFLLVFDVVCHVTRNKGVLNRLIRRRNRHRKYSTLTAKDKTNSTETQDQENSTEKEHAAP</sequence>
<accession>A0A9W9YBX8</accession>
<gene>
    <name evidence="3" type="ORF">OS493_018283</name>
</gene>
<comment type="caution">
    <text evidence="3">The sequence shown here is derived from an EMBL/GenBank/DDBJ whole genome shotgun (WGS) entry which is preliminary data.</text>
</comment>
<evidence type="ECO:0000313" key="3">
    <source>
        <dbReference type="EMBL" id="KAJ7333108.1"/>
    </source>
</evidence>
<protein>
    <submittedName>
        <fullName evidence="3">Uncharacterized protein</fullName>
    </submittedName>
</protein>
<evidence type="ECO:0000313" key="4">
    <source>
        <dbReference type="Proteomes" id="UP001163046"/>
    </source>
</evidence>
<dbReference type="EMBL" id="MU827787">
    <property type="protein sequence ID" value="KAJ7333108.1"/>
    <property type="molecule type" value="Genomic_DNA"/>
</dbReference>
<evidence type="ECO:0000256" key="1">
    <source>
        <dbReference type="SAM" id="MobiDB-lite"/>
    </source>
</evidence>
<dbReference type="Gene3D" id="2.60.40.10">
    <property type="entry name" value="Immunoglobulins"/>
    <property type="match status" value="1"/>
</dbReference>
<keyword evidence="2" id="KW-0812">Transmembrane</keyword>
<dbReference type="InterPro" id="IPR013783">
    <property type="entry name" value="Ig-like_fold"/>
</dbReference>
<dbReference type="OrthoDB" id="5985175at2759"/>
<proteinExistence type="predicted"/>
<evidence type="ECO:0000256" key="2">
    <source>
        <dbReference type="SAM" id="Phobius"/>
    </source>
</evidence>
<dbReference type="SUPFAM" id="SSF48726">
    <property type="entry name" value="Immunoglobulin"/>
    <property type="match status" value="1"/>
</dbReference>
<name>A0A9W9YBX8_9CNID</name>
<dbReference type="InterPro" id="IPR036179">
    <property type="entry name" value="Ig-like_dom_sf"/>
</dbReference>
<keyword evidence="2" id="KW-0472">Membrane</keyword>
<keyword evidence="4" id="KW-1185">Reference proteome</keyword>
<organism evidence="3 4">
    <name type="scientific">Desmophyllum pertusum</name>
    <dbReference type="NCBI Taxonomy" id="174260"/>
    <lineage>
        <taxon>Eukaryota</taxon>
        <taxon>Metazoa</taxon>
        <taxon>Cnidaria</taxon>
        <taxon>Anthozoa</taxon>
        <taxon>Hexacorallia</taxon>
        <taxon>Scleractinia</taxon>
        <taxon>Caryophylliina</taxon>
        <taxon>Caryophylliidae</taxon>
        <taxon>Desmophyllum</taxon>
    </lineage>
</organism>